<sequence length="68" mass="7733">MEQTPHEKTLIIIKELELSARQVAVAIGKTGSAVAKKQNQENGNKFLSEDFEKLKSFYIKKLEKIKTL</sequence>
<accession>A0A0B7IRZ2</accession>
<dbReference type="EMBL" id="CDOL01000230">
    <property type="protein sequence ID" value="CEN53394.1"/>
    <property type="molecule type" value="Genomic_DNA"/>
</dbReference>
<dbReference type="RefSeq" id="WP_042008218.1">
    <property type="nucleotide sequence ID" value="NZ_CDOL01000230.1"/>
</dbReference>
<dbReference type="Proteomes" id="UP000038200">
    <property type="component" value="Unassembled WGS sequence"/>
</dbReference>
<proteinExistence type="predicted"/>
<dbReference type="AlphaFoldDB" id="A0A0B7IRZ2"/>
<organism evidence="1 2">
    <name type="scientific">Capnocytophaga canis</name>
    <dbReference type="NCBI Taxonomy" id="1848903"/>
    <lineage>
        <taxon>Bacteria</taxon>
        <taxon>Pseudomonadati</taxon>
        <taxon>Bacteroidota</taxon>
        <taxon>Flavobacteriia</taxon>
        <taxon>Flavobacteriales</taxon>
        <taxon>Flavobacteriaceae</taxon>
        <taxon>Capnocytophaga</taxon>
    </lineage>
</organism>
<evidence type="ECO:0000313" key="1">
    <source>
        <dbReference type="EMBL" id="CEN53394.1"/>
    </source>
</evidence>
<name>A0A0B7IRZ2_9FLAO</name>
<evidence type="ECO:0000313" key="2">
    <source>
        <dbReference type="Proteomes" id="UP000038200"/>
    </source>
</evidence>
<protein>
    <submittedName>
        <fullName evidence="1">Uncharacterized protein</fullName>
    </submittedName>
</protein>
<gene>
    <name evidence="1" type="ORF">CCAND93_410018</name>
</gene>
<reference evidence="1 2" key="1">
    <citation type="submission" date="2015-01" db="EMBL/GenBank/DDBJ databases">
        <authorList>
            <person name="Xiang T."/>
            <person name="Song Y."/>
            <person name="Huang L."/>
            <person name="Wang B."/>
            <person name="Wu P."/>
        </authorList>
    </citation>
    <scope>NUCLEOTIDE SEQUENCE [LARGE SCALE GENOMIC DNA]</scope>
    <source>
        <strain evidence="1 2">CcD93</strain>
    </source>
</reference>